<evidence type="ECO:0000256" key="5">
    <source>
        <dbReference type="ARBA" id="ARBA00022989"/>
    </source>
</evidence>
<feature type="transmembrane region" description="Helical" evidence="7">
    <location>
        <begin position="164"/>
        <end position="182"/>
    </location>
</feature>
<feature type="transmembrane region" description="Helical" evidence="7">
    <location>
        <begin position="349"/>
        <end position="371"/>
    </location>
</feature>
<evidence type="ECO:0000313" key="10">
    <source>
        <dbReference type="Proteomes" id="UP001302652"/>
    </source>
</evidence>
<feature type="transmembrane region" description="Helical" evidence="7">
    <location>
        <begin position="255"/>
        <end position="275"/>
    </location>
</feature>
<evidence type="ECO:0000256" key="1">
    <source>
        <dbReference type="ARBA" id="ARBA00004651"/>
    </source>
</evidence>
<evidence type="ECO:0000256" key="7">
    <source>
        <dbReference type="SAM" id="Phobius"/>
    </source>
</evidence>
<evidence type="ECO:0000259" key="8">
    <source>
        <dbReference type="Pfam" id="PF01757"/>
    </source>
</evidence>
<proteinExistence type="inferred from homology"/>
<dbReference type="EMBL" id="CP136511">
    <property type="protein sequence ID" value="WOD14032.1"/>
    <property type="molecule type" value="Genomic_DNA"/>
</dbReference>
<protein>
    <submittedName>
        <fullName evidence="9">Acyltransferase family protein</fullName>
    </submittedName>
</protein>
<keyword evidence="10" id="KW-1185">Reference proteome</keyword>
<keyword evidence="9" id="KW-0012">Acyltransferase</keyword>
<dbReference type="Pfam" id="PF01757">
    <property type="entry name" value="Acyl_transf_3"/>
    <property type="match status" value="1"/>
</dbReference>
<evidence type="ECO:0000256" key="3">
    <source>
        <dbReference type="ARBA" id="ARBA00022475"/>
    </source>
</evidence>
<evidence type="ECO:0000256" key="2">
    <source>
        <dbReference type="ARBA" id="ARBA00007400"/>
    </source>
</evidence>
<name>A0ABZ0ECW3_9BURK</name>
<keyword evidence="9" id="KW-0808">Transferase</keyword>
<dbReference type="RefSeq" id="WP_317015779.1">
    <property type="nucleotide sequence ID" value="NZ_CP136511.1"/>
</dbReference>
<comment type="subcellular location">
    <subcellularLocation>
        <location evidence="1">Cell membrane</location>
        <topology evidence="1">Multi-pass membrane protein</topology>
    </subcellularLocation>
</comment>
<evidence type="ECO:0000256" key="6">
    <source>
        <dbReference type="ARBA" id="ARBA00023136"/>
    </source>
</evidence>
<dbReference type="PANTHER" id="PTHR40074">
    <property type="entry name" value="O-ACETYLTRANSFERASE WECH"/>
    <property type="match status" value="1"/>
</dbReference>
<evidence type="ECO:0000256" key="4">
    <source>
        <dbReference type="ARBA" id="ARBA00022692"/>
    </source>
</evidence>
<accession>A0ABZ0ECW3</accession>
<reference evidence="9 10" key="1">
    <citation type="submission" date="2023-10" db="EMBL/GenBank/DDBJ databases">
        <title>Surface-active antibiotics is a multifunctional adaptation for post-fire microbes.</title>
        <authorList>
            <person name="Liu M.D."/>
            <person name="Du Y."/>
            <person name="Koupaei S.K."/>
            <person name="Kim N.R."/>
            <person name="Zhang W."/>
            <person name="Traxler M.F."/>
        </authorList>
    </citation>
    <scope>NUCLEOTIDE SEQUENCE [LARGE SCALE GENOMIC DNA]</scope>
    <source>
        <strain evidence="9 10">F3</strain>
    </source>
</reference>
<feature type="transmembrane region" description="Helical" evidence="7">
    <location>
        <begin position="122"/>
        <end position="140"/>
    </location>
</feature>
<keyword evidence="6 7" id="KW-0472">Membrane</keyword>
<keyword evidence="4 7" id="KW-0812">Transmembrane</keyword>
<dbReference type="Proteomes" id="UP001302652">
    <property type="component" value="Chromosome 3"/>
</dbReference>
<keyword evidence="5 7" id="KW-1133">Transmembrane helix</keyword>
<organism evidence="9 10">
    <name type="scientific">Paraburkholderia kirstenboschensis</name>
    <dbReference type="NCBI Taxonomy" id="1245436"/>
    <lineage>
        <taxon>Bacteria</taxon>
        <taxon>Pseudomonadati</taxon>
        <taxon>Pseudomonadota</taxon>
        <taxon>Betaproteobacteria</taxon>
        <taxon>Burkholderiales</taxon>
        <taxon>Burkholderiaceae</taxon>
        <taxon>Paraburkholderia</taxon>
    </lineage>
</organism>
<comment type="similarity">
    <text evidence="2">Belongs to the acyltransferase 3 family.</text>
</comment>
<gene>
    <name evidence="9" type="ORF">RW095_00405</name>
</gene>
<dbReference type="GO" id="GO:0016746">
    <property type="term" value="F:acyltransferase activity"/>
    <property type="evidence" value="ECO:0007669"/>
    <property type="project" value="UniProtKB-KW"/>
</dbReference>
<evidence type="ECO:0000313" key="9">
    <source>
        <dbReference type="EMBL" id="WOD14032.1"/>
    </source>
</evidence>
<feature type="transmembrane region" description="Helical" evidence="7">
    <location>
        <begin position="194"/>
        <end position="215"/>
    </location>
</feature>
<feature type="transmembrane region" description="Helical" evidence="7">
    <location>
        <begin position="77"/>
        <end position="102"/>
    </location>
</feature>
<dbReference type="PANTHER" id="PTHR40074:SF2">
    <property type="entry name" value="O-ACETYLTRANSFERASE WECH"/>
    <property type="match status" value="1"/>
</dbReference>
<dbReference type="InterPro" id="IPR002656">
    <property type="entry name" value="Acyl_transf_3_dom"/>
</dbReference>
<feature type="domain" description="Acyltransferase 3" evidence="8">
    <location>
        <begin position="42"/>
        <end position="372"/>
    </location>
</feature>
<sequence length="383" mass="43356">MLWFYRSGTLKNLPGDRDAADGMGATVGSQAPMATHEKERNAQLDLSRALAIVLVVMIHLNDRIFDPIAAQATGTEWALHAVLNAIGRLAVPIFFMISGALVIPRADPTHIVRFYKKRIPQFVVLLVLYYLGTNYVAYLMHYEDDFNIWSRLQDLAVGRMRDAFHLWFIPALIGVYLAAPFINAISRMAPVSTLRAYCVVGVVMTMLPFTTVALTKDRIWTAESVEFFGSYVIYFVLGHLFVNTEMARHWPTWKLTCTGLLSMAIAIGVQCYYYRENDPHFHHAITDYRGLFTAIPSACLFLMLLRVNVRSERMRSASEYCSRLSFGVYLIHLAILHVVLRLLQQQWAAHYALLPPALIVIVALSFGYALVLSRIPVLRKLVV</sequence>
<feature type="transmembrane region" description="Helical" evidence="7">
    <location>
        <begin position="227"/>
        <end position="243"/>
    </location>
</feature>
<keyword evidence="3" id="KW-1003">Cell membrane</keyword>
<feature type="transmembrane region" description="Helical" evidence="7">
    <location>
        <begin position="326"/>
        <end position="343"/>
    </location>
</feature>
<feature type="transmembrane region" description="Helical" evidence="7">
    <location>
        <begin position="287"/>
        <end position="305"/>
    </location>
</feature>